<dbReference type="Gene3D" id="1.10.3720.10">
    <property type="entry name" value="MetI-like"/>
    <property type="match status" value="1"/>
</dbReference>
<gene>
    <name evidence="9" type="ORF">GCM10023144_13560</name>
</gene>
<comment type="caution">
    <text evidence="9">The sequence shown here is derived from an EMBL/GenBank/DDBJ whole genome shotgun (WGS) entry which is preliminary data.</text>
</comment>
<dbReference type="PANTHER" id="PTHR43163">
    <property type="entry name" value="DIPEPTIDE TRANSPORT SYSTEM PERMEASE PROTEIN DPPB-RELATED"/>
    <property type="match status" value="1"/>
</dbReference>
<evidence type="ECO:0000256" key="2">
    <source>
        <dbReference type="ARBA" id="ARBA00022448"/>
    </source>
</evidence>
<comment type="similarity">
    <text evidence="7">Belongs to the binding-protein-dependent transport system permease family.</text>
</comment>
<keyword evidence="5 7" id="KW-1133">Transmembrane helix</keyword>
<feature type="domain" description="ABC transmembrane type-1" evidence="8">
    <location>
        <begin position="106"/>
        <end position="322"/>
    </location>
</feature>
<feature type="transmembrane region" description="Helical" evidence="7">
    <location>
        <begin position="143"/>
        <end position="168"/>
    </location>
</feature>
<feature type="transmembrane region" description="Helical" evidence="7">
    <location>
        <begin position="195"/>
        <end position="215"/>
    </location>
</feature>
<dbReference type="Pfam" id="PF19300">
    <property type="entry name" value="BPD_transp_1_N"/>
    <property type="match status" value="1"/>
</dbReference>
<keyword evidence="6 7" id="KW-0472">Membrane</keyword>
<dbReference type="Pfam" id="PF00528">
    <property type="entry name" value="BPD_transp_1"/>
    <property type="match status" value="1"/>
</dbReference>
<dbReference type="InterPro" id="IPR035906">
    <property type="entry name" value="MetI-like_sf"/>
</dbReference>
<evidence type="ECO:0000256" key="4">
    <source>
        <dbReference type="ARBA" id="ARBA00022692"/>
    </source>
</evidence>
<keyword evidence="10" id="KW-1185">Reference proteome</keyword>
<sequence length="333" mass="36222">MTAALRLAPIHRYLLKRLLQVIPTALVIVLVSFVLMKSAPGDMVDVIAGESGGATAEYMEDMRKLYGLDVPVQEQFLTFLKNVSHLDLGYSFRDSMPVSELIWSALPATLLLSLTAILFAVALGIALGAIAARFRGTPLDTGITVVSSIGFATPLFWVGLMLIVLFGVKLRWLPVAGLTTVGMDYASNWDYAKDVAAHLVLPALSLGCFYLALYVRLTRSAMLEIFDLDFVRTARAKGISEWRVVVRHVLRNALLPIATVTGLQLGGLFSGTVVIETVFGWPGIGRIAYDAVTARDINLFLSIFLCSSFLVVAMNLVVDLLYAVLDPRIEVAA</sequence>
<dbReference type="SUPFAM" id="SSF161098">
    <property type="entry name" value="MetI-like"/>
    <property type="match status" value="1"/>
</dbReference>
<organism evidence="9 10">
    <name type="scientific">Pigmentiphaga soli</name>
    <dbReference type="NCBI Taxonomy" id="1007095"/>
    <lineage>
        <taxon>Bacteria</taxon>
        <taxon>Pseudomonadati</taxon>
        <taxon>Pseudomonadota</taxon>
        <taxon>Betaproteobacteria</taxon>
        <taxon>Burkholderiales</taxon>
        <taxon>Alcaligenaceae</taxon>
        <taxon>Pigmentiphaga</taxon>
    </lineage>
</organism>
<reference evidence="10" key="1">
    <citation type="journal article" date="2019" name="Int. J. Syst. Evol. Microbiol.">
        <title>The Global Catalogue of Microorganisms (GCM) 10K type strain sequencing project: providing services to taxonomists for standard genome sequencing and annotation.</title>
        <authorList>
            <consortium name="The Broad Institute Genomics Platform"/>
            <consortium name="The Broad Institute Genome Sequencing Center for Infectious Disease"/>
            <person name="Wu L."/>
            <person name="Ma J."/>
        </authorList>
    </citation>
    <scope>NUCLEOTIDE SEQUENCE [LARGE SCALE GENOMIC DNA]</scope>
    <source>
        <strain evidence="10">JCM 17666</strain>
    </source>
</reference>
<dbReference type="Proteomes" id="UP001501671">
    <property type="component" value="Unassembled WGS sequence"/>
</dbReference>
<dbReference type="PANTHER" id="PTHR43163:SF9">
    <property type="entry name" value="ABC TRANSPORTER PERMEASE PROTEIN"/>
    <property type="match status" value="1"/>
</dbReference>
<feature type="transmembrane region" description="Helical" evidence="7">
    <location>
        <begin position="299"/>
        <end position="325"/>
    </location>
</feature>
<dbReference type="PROSITE" id="PS50928">
    <property type="entry name" value="ABC_TM1"/>
    <property type="match status" value="1"/>
</dbReference>
<evidence type="ECO:0000256" key="6">
    <source>
        <dbReference type="ARBA" id="ARBA00023136"/>
    </source>
</evidence>
<dbReference type="InterPro" id="IPR045621">
    <property type="entry name" value="BPD_transp_1_N"/>
</dbReference>
<proteinExistence type="inferred from homology"/>
<accession>A0ABP8GPM5</accession>
<evidence type="ECO:0000256" key="1">
    <source>
        <dbReference type="ARBA" id="ARBA00004651"/>
    </source>
</evidence>
<dbReference type="CDD" id="cd06261">
    <property type="entry name" value="TM_PBP2"/>
    <property type="match status" value="1"/>
</dbReference>
<evidence type="ECO:0000256" key="5">
    <source>
        <dbReference type="ARBA" id="ARBA00022989"/>
    </source>
</evidence>
<keyword evidence="2 7" id="KW-0813">Transport</keyword>
<name>A0ABP8GPM5_9BURK</name>
<keyword evidence="4 7" id="KW-0812">Transmembrane</keyword>
<evidence type="ECO:0000313" key="9">
    <source>
        <dbReference type="EMBL" id="GAA4328112.1"/>
    </source>
</evidence>
<feature type="transmembrane region" description="Helical" evidence="7">
    <location>
        <begin position="18"/>
        <end position="36"/>
    </location>
</feature>
<comment type="subcellular location">
    <subcellularLocation>
        <location evidence="1 7">Cell membrane</location>
        <topology evidence="1 7">Multi-pass membrane protein</topology>
    </subcellularLocation>
</comment>
<evidence type="ECO:0000256" key="3">
    <source>
        <dbReference type="ARBA" id="ARBA00022475"/>
    </source>
</evidence>
<dbReference type="RefSeq" id="WP_345247632.1">
    <property type="nucleotide sequence ID" value="NZ_BAABFO010000005.1"/>
</dbReference>
<dbReference type="EMBL" id="BAABFO010000005">
    <property type="protein sequence ID" value="GAA4328112.1"/>
    <property type="molecule type" value="Genomic_DNA"/>
</dbReference>
<dbReference type="InterPro" id="IPR000515">
    <property type="entry name" value="MetI-like"/>
</dbReference>
<evidence type="ECO:0000259" key="8">
    <source>
        <dbReference type="PROSITE" id="PS50928"/>
    </source>
</evidence>
<feature type="transmembrane region" description="Helical" evidence="7">
    <location>
        <begin position="253"/>
        <end position="279"/>
    </location>
</feature>
<evidence type="ECO:0000256" key="7">
    <source>
        <dbReference type="RuleBase" id="RU363032"/>
    </source>
</evidence>
<feature type="transmembrane region" description="Helical" evidence="7">
    <location>
        <begin position="101"/>
        <end position="131"/>
    </location>
</feature>
<evidence type="ECO:0000313" key="10">
    <source>
        <dbReference type="Proteomes" id="UP001501671"/>
    </source>
</evidence>
<protein>
    <submittedName>
        <fullName evidence="9">ABC transporter permease</fullName>
    </submittedName>
</protein>
<keyword evidence="3" id="KW-1003">Cell membrane</keyword>